<sequence length="222" mass="24431">MKKLFSLIIATTLLVSTFGSSVAFAEGDSMVKDAPELSKSVQVDVSEEDLAKVQVMVNAIEELDQNLDMENLSKNKKRDIKQLSNEAQELYYLYTKKANKVNGKGDVSPEEVLSFLNTASSSFSEPGMVEPNYSIRSVKRYYLTHQQVTDIVKGSAWNGGFWGMMAAIAKIWGKSPTVLTAMIVAIPTLGAATINLCNRYNTGIVIQDIRVGATHSFSCYPR</sequence>
<evidence type="ECO:0000256" key="1">
    <source>
        <dbReference type="SAM" id="SignalP"/>
    </source>
</evidence>
<organism evidence="2 3">
    <name type="scientific">Virgibacillus sediminis</name>
    <dbReference type="NCBI Taxonomy" id="202260"/>
    <lineage>
        <taxon>Bacteria</taxon>
        <taxon>Bacillati</taxon>
        <taxon>Bacillota</taxon>
        <taxon>Bacilli</taxon>
        <taxon>Bacillales</taxon>
        <taxon>Bacillaceae</taxon>
        <taxon>Virgibacillus</taxon>
    </lineage>
</organism>
<gene>
    <name evidence="2" type="ORF">ACFODW_10985</name>
</gene>
<evidence type="ECO:0000313" key="2">
    <source>
        <dbReference type="EMBL" id="MFC2948858.1"/>
    </source>
</evidence>
<keyword evidence="3" id="KW-1185">Reference proteome</keyword>
<dbReference type="Proteomes" id="UP001595387">
    <property type="component" value="Unassembled WGS sequence"/>
</dbReference>
<dbReference type="EMBL" id="JBHRRZ010000017">
    <property type="protein sequence ID" value="MFC2948858.1"/>
    <property type="molecule type" value="Genomic_DNA"/>
</dbReference>
<feature type="chain" id="PRO_5045259021" evidence="1">
    <location>
        <begin position="26"/>
        <end position="222"/>
    </location>
</feature>
<proteinExistence type="predicted"/>
<protein>
    <submittedName>
        <fullName evidence="2">Uncharacterized protein</fullName>
    </submittedName>
</protein>
<feature type="signal peptide" evidence="1">
    <location>
        <begin position="1"/>
        <end position="25"/>
    </location>
</feature>
<comment type="caution">
    <text evidence="2">The sequence shown here is derived from an EMBL/GenBank/DDBJ whole genome shotgun (WGS) entry which is preliminary data.</text>
</comment>
<accession>A0ABV7A7K1</accession>
<dbReference type="RefSeq" id="WP_390306320.1">
    <property type="nucleotide sequence ID" value="NZ_JBHRRZ010000017.1"/>
</dbReference>
<keyword evidence="1" id="KW-0732">Signal</keyword>
<reference evidence="3" key="1">
    <citation type="journal article" date="2019" name="Int. J. Syst. Evol. Microbiol.">
        <title>The Global Catalogue of Microorganisms (GCM) 10K type strain sequencing project: providing services to taxonomists for standard genome sequencing and annotation.</title>
        <authorList>
            <consortium name="The Broad Institute Genomics Platform"/>
            <consortium name="The Broad Institute Genome Sequencing Center for Infectious Disease"/>
            <person name="Wu L."/>
            <person name="Ma J."/>
        </authorList>
    </citation>
    <scope>NUCLEOTIDE SEQUENCE [LARGE SCALE GENOMIC DNA]</scope>
    <source>
        <strain evidence="3">KCTC 13193</strain>
    </source>
</reference>
<name>A0ABV7A7K1_9BACI</name>
<evidence type="ECO:0000313" key="3">
    <source>
        <dbReference type="Proteomes" id="UP001595387"/>
    </source>
</evidence>